<dbReference type="AlphaFoldDB" id="A0A089LH37"/>
<accession>A0A089LH37</accession>
<dbReference type="Gene3D" id="3.30.1370.160">
    <property type="match status" value="1"/>
</dbReference>
<dbReference type="RefSeq" id="WP_042216682.1">
    <property type="nucleotide sequence ID" value="NZ_CP009285.1"/>
</dbReference>
<feature type="domain" description="RNA-binding S4" evidence="2">
    <location>
        <begin position="184"/>
        <end position="241"/>
    </location>
</feature>
<sequence>MKNEIYGHFHPDERQFVDKAWEWVTNAGEYHETKLTEFLDPRQGYILQSLVNRHPDVIVRWEGGSDDAERKRAMVAPDYRELADEDMEMRVLAITSGEQKFLSLEHGDYMGAILGLGIKRGKIGDIHVLEDGCHVVVAADIADYLSMNLTGVHRINVSTEILPLSGLRSSQVKLETMDFTVASLRLDGIAADVTRLSRSKILAPIKAGRVRVNWKVEEDPSCSLTDGDVVSIQGFGRFKVLEIGSLTKKGRYRILVGKFV</sequence>
<dbReference type="Gene3D" id="3.30.70.330">
    <property type="match status" value="1"/>
</dbReference>
<keyword evidence="4" id="KW-1185">Reference proteome</keyword>
<dbReference type="HOGENOM" id="CLU_075687_2_0_9"/>
<evidence type="ECO:0000313" key="3">
    <source>
        <dbReference type="EMBL" id="AIQ60202.1"/>
    </source>
</evidence>
<dbReference type="KEGG" id="pbd:PBOR_27120"/>
<name>A0A089LH37_PAEBO</name>
<evidence type="ECO:0000259" key="2">
    <source>
        <dbReference type="SMART" id="SM00363"/>
    </source>
</evidence>
<reference evidence="3" key="1">
    <citation type="submission" date="2014-08" db="EMBL/GenBank/DDBJ databases">
        <title>Comparative genomics of the Paenibacillus odorifer group.</title>
        <authorList>
            <person name="den Bakker H.C."/>
            <person name="Tsai Y.-C.Y.-C."/>
            <person name="Martin N."/>
            <person name="Korlach J."/>
            <person name="Wiedmann M."/>
        </authorList>
    </citation>
    <scope>NUCLEOTIDE SEQUENCE [LARGE SCALE GENOMIC DNA]</scope>
    <source>
        <strain evidence="3">DSM 13188</strain>
    </source>
</reference>
<dbReference type="OrthoDB" id="9812787at2"/>
<protein>
    <submittedName>
        <fullName evidence="3">RNA-binding protein S4</fullName>
    </submittedName>
</protein>
<dbReference type="InterPro" id="IPR036986">
    <property type="entry name" value="S4_RNA-bd_sf"/>
</dbReference>
<keyword evidence="1" id="KW-0694">RNA-binding</keyword>
<dbReference type="Proteomes" id="UP000029518">
    <property type="component" value="Chromosome"/>
</dbReference>
<dbReference type="Pfam" id="PF17774">
    <property type="entry name" value="YlmH_RBD"/>
    <property type="match status" value="1"/>
</dbReference>
<dbReference type="Gene3D" id="3.10.290.10">
    <property type="entry name" value="RNA-binding S4 domain"/>
    <property type="match status" value="1"/>
</dbReference>
<dbReference type="InterPro" id="IPR048443">
    <property type="entry name" value="RqcP2_N"/>
</dbReference>
<proteinExistence type="predicted"/>
<dbReference type="Pfam" id="PF21278">
    <property type="entry name" value="YlmH_1st"/>
    <property type="match status" value="1"/>
</dbReference>
<dbReference type="CDD" id="cd00165">
    <property type="entry name" value="S4"/>
    <property type="match status" value="1"/>
</dbReference>
<dbReference type="SUPFAM" id="SSF55174">
    <property type="entry name" value="Alpha-L RNA-binding motif"/>
    <property type="match status" value="1"/>
</dbReference>
<dbReference type="EMBL" id="CP009285">
    <property type="protein sequence ID" value="AIQ60202.1"/>
    <property type="molecule type" value="Genomic_DNA"/>
</dbReference>
<dbReference type="GO" id="GO:0003723">
    <property type="term" value="F:RNA binding"/>
    <property type="evidence" value="ECO:0007669"/>
    <property type="project" value="UniProtKB-KW"/>
</dbReference>
<dbReference type="InterPro" id="IPR002942">
    <property type="entry name" value="S4_RNA-bd"/>
</dbReference>
<evidence type="ECO:0000256" key="1">
    <source>
        <dbReference type="PROSITE-ProRule" id="PRU00182"/>
    </source>
</evidence>
<dbReference type="InterPro" id="IPR012677">
    <property type="entry name" value="Nucleotide-bd_a/b_plait_sf"/>
</dbReference>
<gene>
    <name evidence="3" type="ORF">PBOR_27120</name>
</gene>
<dbReference type="SMART" id="SM00363">
    <property type="entry name" value="S4"/>
    <property type="match status" value="1"/>
</dbReference>
<evidence type="ECO:0000313" key="4">
    <source>
        <dbReference type="Proteomes" id="UP000029518"/>
    </source>
</evidence>
<dbReference type="InterPro" id="IPR040591">
    <property type="entry name" value="RqcP2_RBD"/>
</dbReference>
<dbReference type="PROSITE" id="PS50889">
    <property type="entry name" value="S4"/>
    <property type="match status" value="1"/>
</dbReference>
<organism evidence="3 4">
    <name type="scientific">Paenibacillus borealis</name>
    <dbReference type="NCBI Taxonomy" id="160799"/>
    <lineage>
        <taxon>Bacteria</taxon>
        <taxon>Bacillati</taxon>
        <taxon>Bacillota</taxon>
        <taxon>Bacilli</taxon>
        <taxon>Bacillales</taxon>
        <taxon>Paenibacillaceae</taxon>
        <taxon>Paenibacillus</taxon>
    </lineage>
</organism>